<reference evidence="1" key="1">
    <citation type="journal article" date="2019" name="Beilstein J. Org. Chem.">
        <title>Nanangenines: drimane sesquiterpenoids as the dominant metabolite cohort of a novel Australian fungus, Aspergillus nanangensis.</title>
        <authorList>
            <person name="Lacey H.J."/>
            <person name="Gilchrist C.L.M."/>
            <person name="Crombie A."/>
            <person name="Kalaitzis J.A."/>
            <person name="Vuong D."/>
            <person name="Rutledge P.J."/>
            <person name="Turner P."/>
            <person name="Pitt J.I."/>
            <person name="Lacey E."/>
            <person name="Chooi Y.H."/>
            <person name="Piggott A.M."/>
        </authorList>
    </citation>
    <scope>NUCLEOTIDE SEQUENCE</scope>
    <source>
        <strain evidence="1">MST-FP2251</strain>
    </source>
</reference>
<dbReference type="Proteomes" id="UP001194746">
    <property type="component" value="Unassembled WGS sequence"/>
</dbReference>
<organism evidence="1 2">
    <name type="scientific">Aspergillus nanangensis</name>
    <dbReference type="NCBI Taxonomy" id="2582783"/>
    <lineage>
        <taxon>Eukaryota</taxon>
        <taxon>Fungi</taxon>
        <taxon>Dikarya</taxon>
        <taxon>Ascomycota</taxon>
        <taxon>Pezizomycotina</taxon>
        <taxon>Eurotiomycetes</taxon>
        <taxon>Eurotiomycetidae</taxon>
        <taxon>Eurotiales</taxon>
        <taxon>Aspergillaceae</taxon>
        <taxon>Aspergillus</taxon>
        <taxon>Aspergillus subgen. Circumdati</taxon>
    </lineage>
</organism>
<comment type="caution">
    <text evidence="1">The sequence shown here is derived from an EMBL/GenBank/DDBJ whole genome shotgun (WGS) entry which is preliminary data.</text>
</comment>
<reference evidence="1" key="2">
    <citation type="submission" date="2020-02" db="EMBL/GenBank/DDBJ databases">
        <authorList>
            <person name="Gilchrist C.L.M."/>
            <person name="Chooi Y.-H."/>
        </authorList>
    </citation>
    <scope>NUCLEOTIDE SEQUENCE</scope>
    <source>
        <strain evidence="1">MST-FP2251</strain>
    </source>
</reference>
<proteinExistence type="predicted"/>
<protein>
    <submittedName>
        <fullName evidence="1">Uncharacterized protein</fullName>
    </submittedName>
</protein>
<sequence>MFQGLKTNTILRLDPSNFFPTSHRESIERWGDDIQRYAREHQNTVSIFKNRLHEFPNSLKDMIIDQAVPSAVHGKFVLLLTIGAGISREGYREEQPFFEGHSASSVLLKTFLDRLWSWEQSKYPGFGHVNRFVSIGALPFVDLCPWYEAKGEDLVAAASFLKQYIVLVRPLVMLTLAEKPSSIVASEFSFTSENPSFGFWSQVGHLQLTDVEGQYHIQLPCFHPGQARFFIDPIVFFTVLDMTLWVLLLTISVSLDSLALSRTESREDWCKYIKSVVDSILNKQDFYSGYEKLKETLHHCRSKKSNISTHAQQEHYRVVVASRKDVDQQIYSGFAIDRPMSDRRRQQAYRLWELNIPELHLHVGRHTRHDWLQWILSVEEGVSLFADSISNAVWSSISGSRNIQTLQDLRDIASESRVADICVKNKLIHNIQNILANDLLLNTEWTTYYDLVAAVTTELSHDLPLWKWMHASTISDGLSKTGIARFKPLYLVDLNGSEVYVWQNCSFEIYWQSPSGQRYKFTMRAPQSSQDKSYTERKWVFFTKDGIDLRDGKGVSCLTHKGALNSSNIVTFPVQHLPNCQATAELGQKLVKLWESETGLEWDKLIARSSLKFQACEHEDDIDCLAKSFFAGEGLELIRSNWNAGKLKPYESCPSPADETWLLWTCLKKYWPNGGTLFIGIPEKWPSRRDNIWIRFRE</sequence>
<dbReference type="EMBL" id="VCAU01000146">
    <property type="protein sequence ID" value="KAF9883829.1"/>
    <property type="molecule type" value="Genomic_DNA"/>
</dbReference>
<gene>
    <name evidence="1" type="ORF">FE257_002766</name>
</gene>
<name>A0AAD4GN65_ASPNN</name>
<keyword evidence="2" id="KW-1185">Reference proteome</keyword>
<evidence type="ECO:0000313" key="1">
    <source>
        <dbReference type="EMBL" id="KAF9883829.1"/>
    </source>
</evidence>
<accession>A0AAD4GN65</accession>
<dbReference type="AlphaFoldDB" id="A0AAD4GN65"/>
<evidence type="ECO:0000313" key="2">
    <source>
        <dbReference type="Proteomes" id="UP001194746"/>
    </source>
</evidence>